<organism evidence="2 3">
    <name type="scientific">Microbacterium keratanolyticum</name>
    <dbReference type="NCBI Taxonomy" id="67574"/>
    <lineage>
        <taxon>Bacteria</taxon>
        <taxon>Bacillati</taxon>
        <taxon>Actinomycetota</taxon>
        <taxon>Actinomycetes</taxon>
        <taxon>Micrococcales</taxon>
        <taxon>Microbacteriaceae</taxon>
        <taxon>Microbacterium</taxon>
    </lineage>
</organism>
<feature type="domain" description="Glucose/Sorbosone dehydrogenase" evidence="1">
    <location>
        <begin position="14"/>
        <end position="303"/>
    </location>
</feature>
<reference evidence="2" key="1">
    <citation type="journal article" date="2014" name="Int. J. Syst. Evol. Microbiol.">
        <title>Complete genome sequence of Corynebacterium casei LMG S-19264T (=DSM 44701T), isolated from a smear-ripened cheese.</title>
        <authorList>
            <consortium name="US DOE Joint Genome Institute (JGI-PGF)"/>
            <person name="Walter F."/>
            <person name="Albersmeier A."/>
            <person name="Kalinowski J."/>
            <person name="Ruckert C."/>
        </authorList>
    </citation>
    <scope>NUCLEOTIDE SEQUENCE</scope>
    <source>
        <strain evidence="2">VKM Ac-1958</strain>
    </source>
</reference>
<dbReference type="InterPro" id="IPR011041">
    <property type="entry name" value="Quinoprot_gluc/sorb_DH_b-prop"/>
</dbReference>
<dbReference type="Pfam" id="PF07995">
    <property type="entry name" value="GSDH"/>
    <property type="match status" value="1"/>
</dbReference>
<dbReference type="Proteomes" id="UP001142325">
    <property type="component" value="Unassembled WGS sequence"/>
</dbReference>
<evidence type="ECO:0000313" key="2">
    <source>
        <dbReference type="EMBL" id="GLK02676.1"/>
    </source>
</evidence>
<dbReference type="EMBL" id="BSET01000002">
    <property type="protein sequence ID" value="GLK02676.1"/>
    <property type="molecule type" value="Genomic_DNA"/>
</dbReference>
<evidence type="ECO:0000313" key="3">
    <source>
        <dbReference type="Proteomes" id="UP001142325"/>
    </source>
</evidence>
<protein>
    <submittedName>
        <fullName evidence="2">Oxidoreductase</fullName>
    </submittedName>
</protein>
<dbReference type="PANTHER" id="PTHR19328:SF13">
    <property type="entry name" value="HIPL1 PROTEIN"/>
    <property type="match status" value="1"/>
</dbReference>
<proteinExistence type="predicted"/>
<dbReference type="PANTHER" id="PTHR19328">
    <property type="entry name" value="HEDGEHOG-INTERACTING PROTEIN"/>
    <property type="match status" value="1"/>
</dbReference>
<name>A0A9W6M9U8_9MICO</name>
<reference evidence="2" key="2">
    <citation type="submission" date="2023-01" db="EMBL/GenBank/DDBJ databases">
        <authorList>
            <person name="Sun Q."/>
            <person name="Evtushenko L."/>
        </authorList>
    </citation>
    <scope>NUCLEOTIDE SEQUENCE</scope>
    <source>
        <strain evidence="2">VKM Ac-1958</strain>
    </source>
</reference>
<comment type="caution">
    <text evidence="2">The sequence shown here is derived from an EMBL/GenBank/DDBJ whole genome shotgun (WGS) entry which is preliminary data.</text>
</comment>
<dbReference type="Gene3D" id="2.120.10.30">
    <property type="entry name" value="TolB, C-terminal domain"/>
    <property type="match status" value="1"/>
</dbReference>
<keyword evidence="3" id="KW-1185">Reference proteome</keyword>
<accession>A0A9W6M9U8</accession>
<dbReference type="InterPro" id="IPR011042">
    <property type="entry name" value="6-blade_b-propeller_TolB-like"/>
</dbReference>
<dbReference type="InterPro" id="IPR012938">
    <property type="entry name" value="Glc/Sorbosone_DH"/>
</dbReference>
<evidence type="ECO:0000259" key="1">
    <source>
        <dbReference type="Pfam" id="PF07995"/>
    </source>
</evidence>
<dbReference type="AlphaFoldDB" id="A0A9W6M9U8"/>
<dbReference type="SUPFAM" id="SSF50952">
    <property type="entry name" value="Soluble quinoprotein glucose dehydrogenase"/>
    <property type="match status" value="1"/>
</dbReference>
<sequence>MWPSGAVSTIVTNLDAPWGIAQARGFTFVSERDTGRILAITDGGVVSEIATLTDVQHGGEGGLLGLAADDEALYAYSTAGDGNRVQRFPLTGTATAPALGEPSTLLSGLPSARNHNGGQLAFGPDGMLYVSVGDAGDPDAAQDPSSLAGKILRLMPSGEVPGDNPFPGSFVYSLGHRNVQGIAWSADGRMFASEFGQDTWDELNEILPGANCGWPVVEGAGGDARFVDPLRQWPTDQASPSGLVAVEGSLILANLRGQSIRVVPVSDPASEQTFFLGEFGRIRAVAPATQGVLWFLTNNTDGRGSPGADDDRLLAVVLAPG</sequence>
<gene>
    <name evidence="2" type="ORF">GCM10017596_23910</name>
</gene>